<dbReference type="InterPro" id="IPR028259">
    <property type="entry name" value="AP2-like_int_N"/>
</dbReference>
<comment type="caution">
    <text evidence="9">The sequence shown here is derived from an EMBL/GenBank/DDBJ whole genome shotgun (WGS) entry which is preliminary data.</text>
</comment>
<dbReference type="Gene3D" id="1.10.443.10">
    <property type="entry name" value="Intergrase catalytic core"/>
    <property type="match status" value="1"/>
</dbReference>
<evidence type="ECO:0000259" key="6">
    <source>
        <dbReference type="PROSITE" id="PS51898"/>
    </source>
</evidence>
<keyword evidence="3 5" id="KW-0238">DNA-binding</keyword>
<sequence>MKGHVYPRGKTYTYVFDLPADPLTGERSQKSKGGFKTEKEAWSACRKAMTDAEKGLDLKQSKITLAEYLVEYLETHAKPNFKPTSYDTEKTIIEARIIPALGKVKLQALTPRTIKSFYADLRKKYSKDYVKNIHGVLKRALRLAYSESGLLAEDIMSKVSMRSKINANEQKEMQFWTIEEFTQFLNSSKYHVHYIVFSLAIYTGMRRGEILGLRWGDIDFEKKELKVIQTANWTRDGLVIQRPKTNDSIRRVKLFQNIIDDLKERYKQIEAYKKEYGDSYEDNDLVCCYPGGGYIKPKRITEGMDVLVRKAGVKKIRFHDQRHTHASFLLAIGINPKVAAERLGMTPAMFNERYSHLLPIMQEEAVDKIEAELNKYAEKQLETAEK</sequence>
<reference evidence="9 11" key="1">
    <citation type="submission" date="2016-10" db="EMBL/GenBank/DDBJ databases">
        <title>Paenibacillus species isolates.</title>
        <authorList>
            <person name="Beno S.M."/>
        </authorList>
    </citation>
    <scope>NUCLEOTIDE SEQUENCE [LARGE SCALE GENOMIC DNA]</scope>
    <source>
        <strain evidence="8 10">FSL H7-0433</strain>
        <strain evidence="9 11">FSL H7-0918</strain>
    </source>
</reference>
<dbReference type="InterPro" id="IPR044068">
    <property type="entry name" value="CB"/>
</dbReference>
<dbReference type="RefSeq" id="WP_076136499.1">
    <property type="nucleotide sequence ID" value="NZ_JALLFV010000008.1"/>
</dbReference>
<dbReference type="InterPro" id="IPR010998">
    <property type="entry name" value="Integrase_recombinase_N"/>
</dbReference>
<evidence type="ECO:0000256" key="4">
    <source>
        <dbReference type="ARBA" id="ARBA00023172"/>
    </source>
</evidence>
<evidence type="ECO:0000259" key="7">
    <source>
        <dbReference type="PROSITE" id="PS51900"/>
    </source>
</evidence>
<dbReference type="EMBL" id="MPTO01000018">
    <property type="protein sequence ID" value="OME16717.1"/>
    <property type="molecule type" value="Genomic_DNA"/>
</dbReference>
<evidence type="ECO:0000256" key="3">
    <source>
        <dbReference type="ARBA" id="ARBA00023125"/>
    </source>
</evidence>
<gene>
    <name evidence="9" type="ORF">BSK47_19245</name>
    <name evidence="8" type="ORF">BSO21_32105</name>
</gene>
<evidence type="ECO:0000313" key="11">
    <source>
        <dbReference type="Proteomes" id="UP000187323"/>
    </source>
</evidence>
<keyword evidence="2" id="KW-0229">DNA integration</keyword>
<dbReference type="SUPFAM" id="SSF56349">
    <property type="entry name" value="DNA breaking-rejoining enzymes"/>
    <property type="match status" value="1"/>
</dbReference>
<evidence type="ECO:0000256" key="1">
    <source>
        <dbReference type="ARBA" id="ARBA00008857"/>
    </source>
</evidence>
<dbReference type="GO" id="GO:0006310">
    <property type="term" value="P:DNA recombination"/>
    <property type="evidence" value="ECO:0007669"/>
    <property type="project" value="UniProtKB-KW"/>
</dbReference>
<evidence type="ECO:0000256" key="5">
    <source>
        <dbReference type="PROSITE-ProRule" id="PRU01248"/>
    </source>
</evidence>
<dbReference type="GO" id="GO:0015074">
    <property type="term" value="P:DNA integration"/>
    <property type="evidence" value="ECO:0007669"/>
    <property type="project" value="UniProtKB-KW"/>
</dbReference>
<dbReference type="PANTHER" id="PTHR30349:SF64">
    <property type="entry name" value="PROPHAGE INTEGRASE INTD-RELATED"/>
    <property type="match status" value="1"/>
</dbReference>
<dbReference type="PANTHER" id="PTHR30349">
    <property type="entry name" value="PHAGE INTEGRASE-RELATED"/>
    <property type="match status" value="1"/>
</dbReference>
<dbReference type="PROSITE" id="PS51900">
    <property type="entry name" value="CB"/>
    <property type="match status" value="1"/>
</dbReference>
<evidence type="ECO:0000256" key="2">
    <source>
        <dbReference type="ARBA" id="ARBA00022908"/>
    </source>
</evidence>
<protein>
    <submittedName>
        <fullName evidence="9">Site-specific integrase</fullName>
    </submittedName>
</protein>
<dbReference type="Gene3D" id="1.10.150.130">
    <property type="match status" value="1"/>
</dbReference>
<dbReference type="InterPro" id="IPR050090">
    <property type="entry name" value="Tyrosine_recombinase_XerCD"/>
</dbReference>
<dbReference type="Proteomes" id="UP000187323">
    <property type="component" value="Unassembled WGS sequence"/>
</dbReference>
<dbReference type="CDD" id="cd01189">
    <property type="entry name" value="INT_ICEBs1_C_like"/>
    <property type="match status" value="1"/>
</dbReference>
<evidence type="ECO:0000313" key="10">
    <source>
        <dbReference type="Proteomes" id="UP000187158"/>
    </source>
</evidence>
<organism evidence="9 11">
    <name type="scientific">Paenibacillus odorifer</name>
    <dbReference type="NCBI Taxonomy" id="189426"/>
    <lineage>
        <taxon>Bacteria</taxon>
        <taxon>Bacillati</taxon>
        <taxon>Bacillota</taxon>
        <taxon>Bacilli</taxon>
        <taxon>Bacillales</taxon>
        <taxon>Paenibacillaceae</taxon>
        <taxon>Paenibacillus</taxon>
    </lineage>
</organism>
<keyword evidence="10" id="KW-1185">Reference proteome</keyword>
<dbReference type="InterPro" id="IPR002104">
    <property type="entry name" value="Integrase_catalytic"/>
</dbReference>
<feature type="domain" description="Core-binding (CB)" evidence="7">
    <location>
        <begin position="63"/>
        <end position="145"/>
    </location>
</feature>
<dbReference type="GO" id="GO:0003677">
    <property type="term" value="F:DNA binding"/>
    <property type="evidence" value="ECO:0007669"/>
    <property type="project" value="UniProtKB-UniRule"/>
</dbReference>
<evidence type="ECO:0000313" key="9">
    <source>
        <dbReference type="EMBL" id="OME16717.1"/>
    </source>
</evidence>
<proteinExistence type="inferred from homology"/>
<dbReference type="Pfam" id="PF14659">
    <property type="entry name" value="Phage_int_SAM_3"/>
    <property type="match status" value="1"/>
</dbReference>
<name>A0AB36JF14_9BACL</name>
<dbReference type="InterPro" id="IPR013762">
    <property type="entry name" value="Integrase-like_cat_sf"/>
</dbReference>
<dbReference type="Pfam" id="PF00589">
    <property type="entry name" value="Phage_integrase"/>
    <property type="match status" value="1"/>
</dbReference>
<dbReference type="EMBL" id="MPVP01000505">
    <property type="protein sequence ID" value="OMD03101.1"/>
    <property type="molecule type" value="Genomic_DNA"/>
</dbReference>
<dbReference type="AlphaFoldDB" id="A0AB36JF14"/>
<dbReference type="Proteomes" id="UP000187158">
    <property type="component" value="Unassembled WGS sequence"/>
</dbReference>
<feature type="domain" description="Tyr recombinase" evidence="6">
    <location>
        <begin position="171"/>
        <end position="367"/>
    </location>
</feature>
<dbReference type="Pfam" id="PF14657">
    <property type="entry name" value="Arm-DNA-bind_4"/>
    <property type="match status" value="1"/>
</dbReference>
<dbReference type="InterPro" id="IPR004107">
    <property type="entry name" value="Integrase_SAM-like_N"/>
</dbReference>
<dbReference type="PROSITE" id="PS51898">
    <property type="entry name" value="TYR_RECOMBINASE"/>
    <property type="match status" value="1"/>
</dbReference>
<accession>A0AB36JF14</accession>
<keyword evidence="4" id="KW-0233">DNA recombination</keyword>
<dbReference type="InterPro" id="IPR011010">
    <property type="entry name" value="DNA_brk_join_enz"/>
</dbReference>
<evidence type="ECO:0000313" key="8">
    <source>
        <dbReference type="EMBL" id="OMD03101.1"/>
    </source>
</evidence>
<comment type="similarity">
    <text evidence="1">Belongs to the 'phage' integrase family.</text>
</comment>